<dbReference type="AlphaFoldDB" id="A0A835PX12"/>
<comment type="caution">
    <text evidence="2">The sequence shown here is derived from an EMBL/GenBank/DDBJ whole genome shotgun (WGS) entry which is preliminary data.</text>
</comment>
<sequence length="176" mass="18985">MRGAGGGGGTEVGFGGRRRFSERSAGGGWNSALPYGIPAEADKTWLECLQQLCSSSRSRSGSITSFVAVNICVLERFVFRFPIPNLATMASAQSSGDDLHRREEGPLPSASKVFAILLLTASFLLARRMREKVRSSAPLLVLAHDEIAAAVCILVSSAFHLPRFIRRLRGLHNIDG</sequence>
<evidence type="ECO:0000313" key="4">
    <source>
        <dbReference type="Proteomes" id="UP000639772"/>
    </source>
</evidence>
<dbReference type="EMBL" id="JADCNL010000012">
    <property type="protein sequence ID" value="KAG0457374.1"/>
    <property type="molecule type" value="Genomic_DNA"/>
</dbReference>
<accession>A0A835PX12</accession>
<keyword evidence="3" id="KW-1185">Reference proteome</keyword>
<reference evidence="3 4" key="1">
    <citation type="journal article" date="2020" name="Nat. Food">
        <title>A phased Vanilla planifolia genome enables genetic improvement of flavour and production.</title>
        <authorList>
            <person name="Hasing T."/>
            <person name="Tang H."/>
            <person name="Brym M."/>
            <person name="Khazi F."/>
            <person name="Huang T."/>
            <person name="Chambers A.H."/>
        </authorList>
    </citation>
    <scope>NUCLEOTIDE SEQUENCE [LARGE SCALE GENOMIC DNA]</scope>
    <source>
        <tissue evidence="2">Leaf</tissue>
    </source>
</reference>
<evidence type="ECO:0000313" key="2">
    <source>
        <dbReference type="EMBL" id="KAG0459092.1"/>
    </source>
</evidence>
<evidence type="ECO:0000313" key="1">
    <source>
        <dbReference type="EMBL" id="KAG0457374.1"/>
    </source>
</evidence>
<dbReference type="EMBL" id="JADCNM010000012">
    <property type="protein sequence ID" value="KAG0459092.1"/>
    <property type="molecule type" value="Genomic_DNA"/>
</dbReference>
<gene>
    <name evidence="2" type="ORF">HPP92_022220</name>
    <name evidence="1" type="ORF">HPP92_022531</name>
</gene>
<proteinExistence type="predicted"/>
<organism evidence="2 4">
    <name type="scientific">Vanilla planifolia</name>
    <name type="common">Vanilla</name>
    <dbReference type="NCBI Taxonomy" id="51239"/>
    <lineage>
        <taxon>Eukaryota</taxon>
        <taxon>Viridiplantae</taxon>
        <taxon>Streptophyta</taxon>
        <taxon>Embryophyta</taxon>
        <taxon>Tracheophyta</taxon>
        <taxon>Spermatophyta</taxon>
        <taxon>Magnoliopsida</taxon>
        <taxon>Liliopsida</taxon>
        <taxon>Asparagales</taxon>
        <taxon>Orchidaceae</taxon>
        <taxon>Vanilloideae</taxon>
        <taxon>Vanilleae</taxon>
        <taxon>Vanilla</taxon>
    </lineage>
</organism>
<dbReference type="Proteomes" id="UP000636800">
    <property type="component" value="Chromosome 12"/>
</dbReference>
<protein>
    <submittedName>
        <fullName evidence="2">Uncharacterized protein</fullName>
    </submittedName>
</protein>
<evidence type="ECO:0000313" key="3">
    <source>
        <dbReference type="Proteomes" id="UP000636800"/>
    </source>
</evidence>
<name>A0A835PX12_VANPL</name>
<dbReference type="Proteomes" id="UP000639772">
    <property type="component" value="Chromosome 12"/>
</dbReference>